<organism evidence="2 3">
    <name type="scientific">Amedibacterium intestinale</name>
    <dbReference type="NCBI Taxonomy" id="2583452"/>
    <lineage>
        <taxon>Bacteria</taxon>
        <taxon>Bacillati</taxon>
        <taxon>Bacillota</taxon>
        <taxon>Erysipelotrichia</taxon>
        <taxon>Erysipelotrichales</taxon>
        <taxon>Erysipelotrichaceae</taxon>
        <taxon>Amedibacterium</taxon>
    </lineage>
</organism>
<keyword evidence="3" id="KW-1185">Reference proteome</keyword>
<dbReference type="EMBL" id="AP019695">
    <property type="protein sequence ID" value="BBK22637.1"/>
    <property type="molecule type" value="Genomic_DNA"/>
</dbReference>
<reference evidence="3" key="1">
    <citation type="submission" date="2019-05" db="EMBL/GenBank/DDBJ databases">
        <title>Complete genome sequencing of Absiella argi strain JCM 30884.</title>
        <authorList>
            <person name="Sakamoto M."/>
            <person name="Murakami T."/>
            <person name="Mori H."/>
        </authorList>
    </citation>
    <scope>NUCLEOTIDE SEQUENCE [LARGE SCALE GENOMIC DNA]</scope>
    <source>
        <strain evidence="3">JCM 30884</strain>
    </source>
</reference>
<evidence type="ECO:0000313" key="3">
    <source>
        <dbReference type="Proteomes" id="UP000464754"/>
    </source>
</evidence>
<keyword evidence="1" id="KW-1133">Transmembrane helix</keyword>
<gene>
    <name evidence="2" type="ORF">Aargi30884_15400</name>
</gene>
<evidence type="ECO:0000256" key="1">
    <source>
        <dbReference type="SAM" id="Phobius"/>
    </source>
</evidence>
<dbReference type="Proteomes" id="UP000464754">
    <property type="component" value="Chromosome"/>
</dbReference>
<keyword evidence="1" id="KW-0812">Transmembrane</keyword>
<dbReference type="KEGG" id="aarg:Aargi30884_15400"/>
<sequence length="117" mass="14099">MSSFRIDLFIVLFTLVFDVVFIFIPVIFFDYLNPIPYEALKNDFKSLYYFICNMKNNVHYGMYQNLAYLGLLLLKLFFEFIVLFFVFLLAFMNLYSIARLSIYTFECVKEFVNLMMN</sequence>
<dbReference type="AlphaFoldDB" id="A0A6N4TIU6"/>
<name>A0A6N4TIU6_9FIRM</name>
<protein>
    <submittedName>
        <fullName evidence="2">Uncharacterized protein</fullName>
    </submittedName>
</protein>
<evidence type="ECO:0000313" key="2">
    <source>
        <dbReference type="EMBL" id="BBK22637.1"/>
    </source>
</evidence>
<accession>A0A6N4TIU6</accession>
<proteinExistence type="predicted"/>
<feature type="transmembrane region" description="Helical" evidence="1">
    <location>
        <begin position="7"/>
        <end position="28"/>
    </location>
</feature>
<feature type="transmembrane region" description="Helical" evidence="1">
    <location>
        <begin position="66"/>
        <end position="91"/>
    </location>
</feature>
<keyword evidence="1" id="KW-0472">Membrane</keyword>
<dbReference type="RefSeq" id="WP_118277782.1">
    <property type="nucleotide sequence ID" value="NZ_AP019695.1"/>
</dbReference>